<sequence>MVDHCILEGIRDDDRVLRLRGVLPSHRGGHVPAVTREQGIGPLIRASRAYEGAVVRSALLLAAWTALRPGVIARARWSEINLDRAEWHIAALEEDGRRRMKTGHEHIVSLPHQAVDMLKDMQQFSGGAEYVFPAVGKMRNPKLNRDALSRALRLMGFAGAHTPHGFRAMLRTVARERLRIDFDVLEAQLAHAKRDQIQAAYDRTQFDDERREAMQRWADYLDALAAIESADNVIPLTRTA</sequence>
<gene>
    <name evidence="5" type="ORF">DFP87_102374</name>
</gene>
<dbReference type="SUPFAM" id="SSF56349">
    <property type="entry name" value="DNA breaking-rejoining enzymes"/>
    <property type="match status" value="1"/>
</dbReference>
<dbReference type="InterPro" id="IPR002104">
    <property type="entry name" value="Integrase_catalytic"/>
</dbReference>
<evidence type="ECO:0000256" key="2">
    <source>
        <dbReference type="ARBA" id="ARBA00022908"/>
    </source>
</evidence>
<organism evidence="5 6">
    <name type="scientific">Achromobacter marplatensis</name>
    <dbReference type="NCBI Taxonomy" id="470868"/>
    <lineage>
        <taxon>Bacteria</taxon>
        <taxon>Pseudomonadati</taxon>
        <taxon>Pseudomonadota</taxon>
        <taxon>Betaproteobacteria</taxon>
        <taxon>Burkholderiales</taxon>
        <taxon>Alcaligenaceae</taxon>
        <taxon>Achromobacter</taxon>
    </lineage>
</organism>
<feature type="domain" description="Tyr recombinase" evidence="4">
    <location>
        <begin position="29"/>
        <end position="215"/>
    </location>
</feature>
<evidence type="ECO:0000256" key="3">
    <source>
        <dbReference type="ARBA" id="ARBA00023172"/>
    </source>
</evidence>
<evidence type="ECO:0000256" key="1">
    <source>
        <dbReference type="ARBA" id="ARBA00008857"/>
    </source>
</evidence>
<dbReference type="InterPro" id="IPR013762">
    <property type="entry name" value="Integrase-like_cat_sf"/>
</dbReference>
<reference evidence="5 6" key="1">
    <citation type="submission" date="2018-06" db="EMBL/GenBank/DDBJ databases">
        <title>Genomic Encyclopedia of Type Strains, Phase III (KMG-III): the genomes of soil and plant-associated and newly described type strains.</title>
        <authorList>
            <person name="Whitman W."/>
        </authorList>
    </citation>
    <scope>NUCLEOTIDE SEQUENCE [LARGE SCALE GENOMIC DNA]</scope>
    <source>
        <strain evidence="5 6">CECT 7342</strain>
    </source>
</reference>
<keyword evidence="3" id="KW-0233">DNA recombination</keyword>
<comment type="caution">
    <text evidence="5">The sequence shown here is derived from an EMBL/GenBank/DDBJ whole genome shotgun (WGS) entry which is preliminary data.</text>
</comment>
<dbReference type="Gene3D" id="1.10.443.10">
    <property type="entry name" value="Intergrase catalytic core"/>
    <property type="match status" value="1"/>
</dbReference>
<accession>A0ABX9GIE7</accession>
<dbReference type="PANTHER" id="PTHR30629">
    <property type="entry name" value="PROPHAGE INTEGRASE"/>
    <property type="match status" value="1"/>
</dbReference>
<dbReference type="CDD" id="cd00801">
    <property type="entry name" value="INT_P4_C"/>
    <property type="match status" value="1"/>
</dbReference>
<dbReference type="PANTHER" id="PTHR30629:SF2">
    <property type="entry name" value="PROPHAGE INTEGRASE INTS-RELATED"/>
    <property type="match status" value="1"/>
</dbReference>
<keyword evidence="6" id="KW-1185">Reference proteome</keyword>
<dbReference type="PROSITE" id="PS51898">
    <property type="entry name" value="TYR_RECOMBINASE"/>
    <property type="match status" value="1"/>
</dbReference>
<name>A0ABX9GIE7_9BURK</name>
<proteinExistence type="inferred from homology"/>
<evidence type="ECO:0000313" key="5">
    <source>
        <dbReference type="EMBL" id="RBP22630.1"/>
    </source>
</evidence>
<protein>
    <submittedName>
        <fullName evidence="5">Phage integrase family protein</fullName>
    </submittedName>
</protein>
<comment type="similarity">
    <text evidence="1">Belongs to the 'phage' integrase family.</text>
</comment>
<keyword evidence="2" id="KW-0229">DNA integration</keyword>
<dbReference type="InterPro" id="IPR050808">
    <property type="entry name" value="Phage_Integrase"/>
</dbReference>
<dbReference type="EMBL" id="QNRM01000002">
    <property type="protein sequence ID" value="RBP22630.1"/>
    <property type="molecule type" value="Genomic_DNA"/>
</dbReference>
<evidence type="ECO:0000259" key="4">
    <source>
        <dbReference type="PROSITE" id="PS51898"/>
    </source>
</evidence>
<dbReference type="InterPro" id="IPR011010">
    <property type="entry name" value="DNA_brk_join_enz"/>
</dbReference>
<dbReference type="Proteomes" id="UP000252124">
    <property type="component" value="Unassembled WGS sequence"/>
</dbReference>
<evidence type="ECO:0000313" key="6">
    <source>
        <dbReference type="Proteomes" id="UP000252124"/>
    </source>
</evidence>
<dbReference type="Pfam" id="PF00589">
    <property type="entry name" value="Phage_integrase"/>
    <property type="match status" value="1"/>
</dbReference>